<evidence type="ECO:0000259" key="15">
    <source>
        <dbReference type="Pfam" id="PF17837"/>
    </source>
</evidence>
<organism evidence="16 17">
    <name type="scientific">Roseivivax isoporae LMG 25204</name>
    <dbReference type="NCBI Taxonomy" id="1449351"/>
    <lineage>
        <taxon>Bacteria</taxon>
        <taxon>Pseudomonadati</taxon>
        <taxon>Pseudomonadota</taxon>
        <taxon>Alphaproteobacteria</taxon>
        <taxon>Rhodobacterales</taxon>
        <taxon>Roseobacteraceae</taxon>
        <taxon>Roseivivax</taxon>
    </lineage>
</organism>
<dbReference type="AlphaFoldDB" id="X7FF38"/>
<dbReference type="EMBL" id="JAME01000002">
    <property type="protein sequence ID" value="ETX30629.1"/>
    <property type="molecule type" value="Genomic_DNA"/>
</dbReference>
<dbReference type="eggNOG" id="COG2977">
    <property type="taxonomic scope" value="Bacteria"/>
</dbReference>
<evidence type="ECO:0000256" key="8">
    <source>
        <dbReference type="ARBA" id="ARBA00029894"/>
    </source>
</evidence>
<dbReference type="Proteomes" id="UP000023430">
    <property type="component" value="Unassembled WGS sequence"/>
</dbReference>
<comment type="catalytic activity">
    <reaction evidence="11">
        <text>apo-[peptidyl-carrier protein] + CoA = holo-[peptidyl-carrier protein] + adenosine 3',5'-bisphosphate + H(+)</text>
        <dbReference type="Rhea" id="RHEA:46228"/>
        <dbReference type="Rhea" id="RHEA-COMP:11479"/>
        <dbReference type="Rhea" id="RHEA-COMP:11480"/>
        <dbReference type="ChEBI" id="CHEBI:15378"/>
        <dbReference type="ChEBI" id="CHEBI:29999"/>
        <dbReference type="ChEBI" id="CHEBI:57287"/>
        <dbReference type="ChEBI" id="CHEBI:58343"/>
        <dbReference type="ChEBI" id="CHEBI:64479"/>
    </reaction>
</comment>
<dbReference type="PANTHER" id="PTHR38096:SF1">
    <property type="entry name" value="ENTEROBACTIN SYNTHASE COMPONENT D"/>
    <property type="match status" value="1"/>
</dbReference>
<dbReference type="PRINTS" id="PR01399">
    <property type="entry name" value="ENTSNTHTASED"/>
</dbReference>
<comment type="catalytic activity">
    <reaction evidence="10">
        <text>apo-[aryl-carrier protein] + CoA = holo-[aryl-carrier protein] + adenosine 3',5'-bisphosphate + H(+)</text>
        <dbReference type="Rhea" id="RHEA:48404"/>
        <dbReference type="Rhea" id="RHEA-COMP:15903"/>
        <dbReference type="Rhea" id="RHEA-COMP:17557"/>
        <dbReference type="ChEBI" id="CHEBI:15378"/>
        <dbReference type="ChEBI" id="CHEBI:29999"/>
        <dbReference type="ChEBI" id="CHEBI:57287"/>
        <dbReference type="ChEBI" id="CHEBI:58343"/>
        <dbReference type="ChEBI" id="CHEBI:64479"/>
    </reaction>
</comment>
<name>X7FF38_9RHOB</name>
<dbReference type="UniPathway" id="UPA00017"/>
<accession>X7FF38</accession>
<evidence type="ECO:0000256" key="13">
    <source>
        <dbReference type="PIRSR" id="PIRSR603542-2"/>
    </source>
</evidence>
<dbReference type="InterPro" id="IPR037143">
    <property type="entry name" value="4-PPantetheinyl_Trfase_dom_sf"/>
</dbReference>
<evidence type="ECO:0000256" key="12">
    <source>
        <dbReference type="PIRSR" id="PIRSR603542-1"/>
    </source>
</evidence>
<feature type="binding site" evidence="12">
    <location>
        <position position="51"/>
    </location>
    <ligand>
        <name>CoA</name>
        <dbReference type="ChEBI" id="CHEBI:57287"/>
    </ligand>
</feature>
<comment type="caution">
    <text evidence="16">The sequence shown here is derived from an EMBL/GenBank/DDBJ whole genome shotgun (WGS) entry which is preliminary data.</text>
</comment>
<keyword evidence="17" id="KW-1185">Reference proteome</keyword>
<comment type="similarity">
    <text evidence="3">Belongs to the P-Pant transferase superfamily. EntD family.</text>
</comment>
<evidence type="ECO:0000256" key="5">
    <source>
        <dbReference type="ARBA" id="ARBA00019087"/>
    </source>
</evidence>
<evidence type="ECO:0000256" key="11">
    <source>
        <dbReference type="ARBA" id="ARBA00049191"/>
    </source>
</evidence>
<dbReference type="Pfam" id="PF01648">
    <property type="entry name" value="ACPS"/>
    <property type="match status" value="1"/>
</dbReference>
<dbReference type="RefSeq" id="WP_051491732.1">
    <property type="nucleotide sequence ID" value="NZ_JAME01000002.1"/>
</dbReference>
<dbReference type="OrthoDB" id="8210607at2"/>
<dbReference type="GO" id="GO:0000287">
    <property type="term" value="F:magnesium ion binding"/>
    <property type="evidence" value="ECO:0007669"/>
    <property type="project" value="InterPro"/>
</dbReference>
<dbReference type="GO" id="GO:0008897">
    <property type="term" value="F:holo-[acyl-carrier-protein] synthase activity"/>
    <property type="evidence" value="ECO:0007669"/>
    <property type="project" value="InterPro"/>
</dbReference>
<comment type="function">
    <text evidence="1">Involved in the biosynthesis of the siderophore enterobactin (enterochelin), which is a macrocyclic trimeric lactone of N-(2,3-dihydroxybenzoyl)-serine. The serine trilactone serves as a scaffolding for the three catechol functionalities that provide hexadentate coordination for the tightly ligated iron(2+) atoms. Plays an essential role in the assembly of the enterobactin by catalyzing the transfer of the 4'-phosphopantetheine (Ppant) moiety from coenzyme A to the apo-domains of both EntB (ArCP domain) and EntF (PCP domain) to yield their holo-forms which make them competent for the activation of 2,3-dihydroxybenzoate (DHB) and L-serine, respectively.</text>
</comment>
<comment type="cofactor">
    <cofactor evidence="13">
        <name>Mg(2+)</name>
        <dbReference type="ChEBI" id="CHEBI:18420"/>
    </cofactor>
</comment>
<dbReference type="PANTHER" id="PTHR38096">
    <property type="entry name" value="ENTEROBACTIN SYNTHASE COMPONENT D"/>
    <property type="match status" value="1"/>
</dbReference>
<gene>
    <name evidence="16" type="ORF">RISW2_07385</name>
</gene>
<evidence type="ECO:0000313" key="16">
    <source>
        <dbReference type="EMBL" id="ETX30629.1"/>
    </source>
</evidence>
<evidence type="ECO:0000256" key="4">
    <source>
        <dbReference type="ARBA" id="ARBA00011503"/>
    </source>
</evidence>
<dbReference type="SUPFAM" id="SSF56214">
    <property type="entry name" value="4'-phosphopantetheinyl transferase"/>
    <property type="match status" value="1"/>
</dbReference>
<dbReference type="Gene3D" id="3.90.470.20">
    <property type="entry name" value="4'-phosphopantetheinyl transferase domain"/>
    <property type="match status" value="1"/>
</dbReference>
<feature type="binding site" evidence="12">
    <location>
        <position position="166"/>
    </location>
    <ligand>
        <name>CoA</name>
        <dbReference type="ChEBI" id="CHEBI:57287"/>
    </ligand>
</feature>
<keyword evidence="13" id="KW-0479">Metal-binding</keyword>
<dbReference type="InterPro" id="IPR008278">
    <property type="entry name" value="4-PPantetheinyl_Trfase_dom"/>
</dbReference>
<keyword evidence="6 16" id="KW-0808">Transferase</keyword>
<proteinExistence type="inferred from homology"/>
<dbReference type="STRING" id="1449351.RISW2_07385"/>
<evidence type="ECO:0000256" key="3">
    <source>
        <dbReference type="ARBA" id="ARBA00008342"/>
    </source>
</evidence>
<evidence type="ECO:0000256" key="7">
    <source>
        <dbReference type="ARBA" id="ARBA00023191"/>
    </source>
</evidence>
<protein>
    <recommendedName>
        <fullName evidence="5">Enterobactin synthase component D</fullName>
    </recommendedName>
    <alternativeName>
        <fullName evidence="8">4'-phosphopantetheinyl transferase EntD</fullName>
    </alternativeName>
    <alternativeName>
        <fullName evidence="9">Enterochelin synthase D</fullName>
    </alternativeName>
</protein>
<feature type="domain" description="4'-phosphopantetheinyl transferase" evidence="14">
    <location>
        <begin position="119"/>
        <end position="227"/>
    </location>
</feature>
<evidence type="ECO:0000256" key="9">
    <source>
        <dbReference type="ARBA" id="ARBA00031996"/>
    </source>
</evidence>
<feature type="domain" description="4'-phosphopantetheinyl transferase N-terminal" evidence="15">
    <location>
        <begin position="44"/>
        <end position="111"/>
    </location>
</feature>
<evidence type="ECO:0000259" key="14">
    <source>
        <dbReference type="Pfam" id="PF01648"/>
    </source>
</evidence>
<evidence type="ECO:0000256" key="6">
    <source>
        <dbReference type="ARBA" id="ARBA00022679"/>
    </source>
</evidence>
<dbReference type="GO" id="GO:0009366">
    <property type="term" value="C:enterobactin synthetase complex"/>
    <property type="evidence" value="ECO:0007669"/>
    <property type="project" value="InterPro"/>
</dbReference>
<keyword evidence="7" id="KW-0259">Enterobactin biosynthesis</keyword>
<evidence type="ECO:0000256" key="1">
    <source>
        <dbReference type="ARBA" id="ARBA00003937"/>
    </source>
</evidence>
<feature type="binding site" evidence="12">
    <location>
        <position position="170"/>
    </location>
    <ligand>
        <name>CoA</name>
        <dbReference type="ChEBI" id="CHEBI:57287"/>
    </ligand>
</feature>
<dbReference type="Pfam" id="PF17837">
    <property type="entry name" value="4PPT_N"/>
    <property type="match status" value="1"/>
</dbReference>
<feature type="binding site" evidence="12">
    <location>
        <position position="123"/>
    </location>
    <ligand>
        <name>CoA</name>
        <dbReference type="ChEBI" id="CHEBI:57287"/>
    </ligand>
</feature>
<keyword evidence="13" id="KW-0460">Magnesium</keyword>
<feature type="binding site" evidence="13">
    <location>
        <position position="125"/>
    </location>
    <ligand>
        <name>Mg(2+)</name>
        <dbReference type="ChEBI" id="CHEBI:18420"/>
    </ligand>
</feature>
<dbReference type="InterPro" id="IPR041354">
    <property type="entry name" value="4PPT_N"/>
</dbReference>
<sequence>MDGPERQDHDALPADLSALGIASAWLPLDGSAQDRLGVALPPALARAVPKRQGEFRAGRAAASRALAALGLSAGQDMADPWPRFGADRRPVWPEGCLGSLSHTDSRVICAAGRAAAFSAIGIDIERPVAADEAAPLVAQVMDAGEHARAAEVLGEAAFTAVFSAKEALYKALHPRLGRFVGFDEVRATPCDAERLRLDLGPRLARDSGRAAIHARLWHWQGHVATACILRADGRDALAP</sequence>
<feature type="binding site" evidence="13">
    <location>
        <position position="124"/>
    </location>
    <ligand>
        <name>Mg(2+)</name>
        <dbReference type="ChEBI" id="CHEBI:18420"/>
    </ligand>
</feature>
<dbReference type="InterPro" id="IPR003542">
    <property type="entry name" value="Enbac_synth_compD-like"/>
</dbReference>
<dbReference type="GO" id="GO:0005886">
    <property type="term" value="C:plasma membrane"/>
    <property type="evidence" value="ECO:0007669"/>
    <property type="project" value="TreeGrafter"/>
</dbReference>
<feature type="binding site" evidence="12">
    <location>
        <begin position="101"/>
        <end position="102"/>
    </location>
    <ligand>
        <name>CoA</name>
        <dbReference type="ChEBI" id="CHEBI:57287"/>
    </ligand>
</feature>
<feature type="binding site" evidence="13">
    <location>
        <position position="123"/>
    </location>
    <ligand>
        <name>Mg(2+)</name>
        <dbReference type="ChEBI" id="CHEBI:18420"/>
    </ligand>
</feature>
<reference evidence="16 17" key="1">
    <citation type="submission" date="2014-01" db="EMBL/GenBank/DDBJ databases">
        <title>Roseivivax isoporae LMG 25204 Genome Sequencing.</title>
        <authorList>
            <person name="Lai Q."/>
            <person name="Li G."/>
            <person name="Shao Z."/>
        </authorList>
    </citation>
    <scope>NUCLEOTIDE SEQUENCE [LARGE SCALE GENOMIC DNA]</scope>
    <source>
        <strain evidence="16 17">LMG 25204</strain>
    </source>
</reference>
<evidence type="ECO:0000256" key="2">
    <source>
        <dbReference type="ARBA" id="ARBA00004993"/>
    </source>
</evidence>
<dbReference type="GO" id="GO:0009239">
    <property type="term" value="P:enterobactin biosynthetic process"/>
    <property type="evidence" value="ECO:0007669"/>
    <property type="project" value="UniProtKB-UniPathway"/>
</dbReference>
<evidence type="ECO:0000313" key="17">
    <source>
        <dbReference type="Proteomes" id="UP000023430"/>
    </source>
</evidence>
<evidence type="ECO:0000256" key="10">
    <source>
        <dbReference type="ARBA" id="ARBA00049176"/>
    </source>
</evidence>
<comment type="pathway">
    <text evidence="2">Siderophore biosynthesis; enterobactin biosynthesis.</text>
</comment>
<comment type="subunit">
    <text evidence="4">EntB, EntD, EntE, and EntF form a multienzyme complex called enterobactin synthase.</text>
</comment>
<feature type="binding site" evidence="12">
    <location>
        <position position="59"/>
    </location>
    <ligand>
        <name>CoA</name>
        <dbReference type="ChEBI" id="CHEBI:57287"/>
    </ligand>
</feature>